<proteinExistence type="inferred from homology"/>
<evidence type="ECO:0000256" key="3">
    <source>
        <dbReference type="ARBA" id="ARBA00022676"/>
    </source>
</evidence>
<evidence type="ECO:0000256" key="5">
    <source>
        <dbReference type="ARBA" id="ARBA00022729"/>
    </source>
</evidence>
<comment type="function">
    <text evidence="8">Catalyzes the transfer of a single N-acetylglucosamine from UDP-GlcNAc to a serine or threonine residue in extracellular proteins resulting in their modification with a beta-linked N-acetylglucosamine (O-GlcNAc). Specifically glycosylates the Thr residue located between the fifth and sixth conserved cysteines of folded EGF-like domains.</text>
</comment>
<keyword evidence="6" id="KW-0256">Endoplasmic reticulum</keyword>
<keyword evidence="7" id="KW-0325">Glycoprotein</keyword>
<evidence type="ECO:0000259" key="14">
    <source>
        <dbReference type="Pfam" id="PF04577"/>
    </source>
</evidence>
<comment type="similarity">
    <text evidence="1">Belongs to the glycosyltransferase 61 family.</text>
</comment>
<evidence type="ECO:0000256" key="13">
    <source>
        <dbReference type="SAM" id="SignalP"/>
    </source>
</evidence>
<dbReference type="GeneTree" id="ENSGT00940000156493"/>
<keyword evidence="5 13" id="KW-0732">Signal</keyword>
<evidence type="ECO:0000256" key="7">
    <source>
        <dbReference type="ARBA" id="ARBA00023180"/>
    </source>
</evidence>
<dbReference type="Ensembl" id="ENSRFET00010023750.1">
    <property type="protein sequence ID" value="ENSRFEP00010021823.1"/>
    <property type="gene ID" value="ENSRFEG00010014576.1"/>
</dbReference>
<dbReference type="PANTHER" id="PTHR20961">
    <property type="entry name" value="GLYCOSYLTRANSFERASE"/>
    <property type="match status" value="1"/>
</dbReference>
<evidence type="ECO:0000256" key="1">
    <source>
        <dbReference type="ARBA" id="ARBA00005449"/>
    </source>
</evidence>
<dbReference type="GO" id="GO:0097363">
    <property type="term" value="F:protein O-acetylglucosaminyltransferase activity"/>
    <property type="evidence" value="ECO:0007669"/>
    <property type="project" value="UniProtKB-EC"/>
</dbReference>
<evidence type="ECO:0000256" key="4">
    <source>
        <dbReference type="ARBA" id="ARBA00022679"/>
    </source>
</evidence>
<feature type="domain" description="Glycosyltransferase 61 catalytic" evidence="14">
    <location>
        <begin position="231"/>
        <end position="360"/>
    </location>
</feature>
<evidence type="ECO:0000256" key="9">
    <source>
        <dbReference type="ARBA" id="ARBA00040944"/>
    </source>
</evidence>
<evidence type="ECO:0000313" key="16">
    <source>
        <dbReference type="Proteomes" id="UP000472240"/>
    </source>
</evidence>
<evidence type="ECO:0000256" key="12">
    <source>
        <dbReference type="ARBA" id="ARBA00049432"/>
    </source>
</evidence>
<keyword evidence="3" id="KW-0328">Glycosyltransferase</keyword>
<reference evidence="16" key="3">
    <citation type="submission" date="2018-12" db="EMBL/GenBank/DDBJ databases">
        <title>G10K-VGP greater horseshoe bat female genome, primary haplotype.</title>
        <authorList>
            <person name="Teeling E."/>
            <person name="Myers G."/>
            <person name="Vernes S."/>
            <person name="Pippel M."/>
            <person name="Winkler S."/>
            <person name="Fedrigo O."/>
            <person name="Rhie A."/>
            <person name="Koren S."/>
            <person name="Phillippy A."/>
            <person name="Lewin H."/>
            <person name="Damas J."/>
            <person name="Howe K."/>
            <person name="Mountcastle J."/>
            <person name="Jarvis E.D."/>
        </authorList>
    </citation>
    <scope>NUCLEOTIDE SEQUENCE [LARGE SCALE GENOMIC DNA]</scope>
</reference>
<keyword evidence="16" id="KW-1185">Reference proteome</keyword>
<comment type="catalytic activity">
    <reaction evidence="12">
        <text>L-threonyl-[protein] + UDP-N-acetyl-alpha-D-glucosamine = 3-O-(N-acetyl-beta-D-glucosaminyl)-L-threonyl-[protein] + UDP + H(+)</text>
        <dbReference type="Rhea" id="RHEA:48908"/>
        <dbReference type="Rhea" id="RHEA-COMP:11060"/>
        <dbReference type="Rhea" id="RHEA-COMP:12252"/>
        <dbReference type="ChEBI" id="CHEBI:15378"/>
        <dbReference type="ChEBI" id="CHEBI:30013"/>
        <dbReference type="ChEBI" id="CHEBI:57705"/>
        <dbReference type="ChEBI" id="CHEBI:58223"/>
        <dbReference type="ChEBI" id="CHEBI:90840"/>
        <dbReference type="EC" id="2.4.1.255"/>
    </reaction>
</comment>
<dbReference type="Pfam" id="PF04577">
    <property type="entry name" value="Glyco_transf_61"/>
    <property type="match status" value="1"/>
</dbReference>
<evidence type="ECO:0000256" key="6">
    <source>
        <dbReference type="ARBA" id="ARBA00022824"/>
    </source>
</evidence>
<gene>
    <name evidence="15" type="primary">EOGT</name>
</gene>
<evidence type="ECO:0000256" key="10">
    <source>
        <dbReference type="ARBA" id="ARBA00042574"/>
    </source>
</evidence>
<feature type="signal peptide" evidence="13">
    <location>
        <begin position="1"/>
        <end position="16"/>
    </location>
</feature>
<dbReference type="AlphaFoldDB" id="A0A671FHC0"/>
<evidence type="ECO:0000256" key="2">
    <source>
        <dbReference type="ARBA" id="ARBA00011970"/>
    </source>
</evidence>
<dbReference type="EC" id="2.4.1.255" evidence="2"/>
<dbReference type="GO" id="GO:0005788">
    <property type="term" value="C:endoplasmic reticulum lumen"/>
    <property type="evidence" value="ECO:0007669"/>
    <property type="project" value="TreeGrafter"/>
</dbReference>
<comment type="catalytic activity">
    <reaction evidence="11">
        <text>L-seryl-[protein] + UDP-N-acetyl-alpha-D-glucosamine = 3-O-(N-acetyl-beta-D-glucosaminyl)-L-seryl-[protein] + UDP + H(+)</text>
        <dbReference type="Rhea" id="RHEA:48904"/>
        <dbReference type="Rhea" id="RHEA-COMP:9863"/>
        <dbReference type="Rhea" id="RHEA-COMP:12251"/>
        <dbReference type="ChEBI" id="CHEBI:15378"/>
        <dbReference type="ChEBI" id="CHEBI:29999"/>
        <dbReference type="ChEBI" id="CHEBI:57705"/>
        <dbReference type="ChEBI" id="CHEBI:58223"/>
        <dbReference type="ChEBI" id="CHEBI:90838"/>
        <dbReference type="EC" id="2.4.1.255"/>
    </reaction>
</comment>
<name>A0A671FHC0_RHIFE</name>
<accession>A0A671FHC0</accession>
<sequence length="445" mass="52112">MLMLFVFGALLHDVLLSSQEEASPKADGVPLPGGPLFDYGSLRLPEEHIPCFLHNNRQIATVCKKDSHCPYKKHLENLKCCWGYEQSCKPEFRFGYPVCTYVDMGWTDTLESAQDIFWKQADFGYVGERLEELHILCQPEEPNDSSLVCSRYLQYCRAANLYLDLRNVRRNHDRFKEDFFQTGEIGGHCKLDIRTLMSEGQRKSPLQSWFAELQSYTQLNFRPIEDAKCHIVIEKPTYFMKLDAGVNMYHHFCDFINLYITQHVNNSFSTDVYIVMWDTDGKIRVTILARSTEYRKILNQNELVNALKTVSTFEVRIVDYKYKELGFLDQLRITHNTDIFIGMHGAGLTHLLFLPDWAAVFELYNCEDGRCYLDLARLRGVHYVTWKRQNKVFPQDKGHHPTLGEHPKFTNYSFDVEEFMYLVLQAADHVSRHPKWPFKKKHDEL</sequence>
<dbReference type="InterPro" id="IPR007657">
    <property type="entry name" value="Glycosyltransferase_61"/>
</dbReference>
<dbReference type="PANTHER" id="PTHR20961:SF148">
    <property type="entry name" value="EGF DOMAIN-SPECIFIC O-LINKED N-ACETYLGLUCOSAMINE TRANSFERASE"/>
    <property type="match status" value="1"/>
</dbReference>
<reference evidence="15" key="4">
    <citation type="submission" date="2025-08" db="UniProtKB">
        <authorList>
            <consortium name="Ensembl"/>
        </authorList>
    </citation>
    <scope>IDENTIFICATION</scope>
</reference>
<keyword evidence="4" id="KW-0808">Transferase</keyword>
<evidence type="ECO:0000313" key="15">
    <source>
        <dbReference type="Ensembl" id="ENSRFEP00010021823.1"/>
    </source>
</evidence>
<dbReference type="InterPro" id="IPR049625">
    <property type="entry name" value="Glyco_transf_61_cat"/>
</dbReference>
<reference evidence="15 16" key="2">
    <citation type="journal article" date="2018" name="Annu Rev Anim Biosci">
        <title>Bat Biology, Genomes, and the Bat1K Project: To Generate Chromosome-Level Genomes for All Living Bat Species.</title>
        <authorList>
            <person name="Teeling E.C."/>
            <person name="Vernes S.C."/>
            <person name="Davalos L.M."/>
            <person name="Ray D.A."/>
            <person name="Gilbert M.T.P."/>
            <person name="Myers E."/>
        </authorList>
    </citation>
    <scope>NUCLEOTIDE SEQUENCE</scope>
</reference>
<reference evidence="15" key="5">
    <citation type="submission" date="2025-09" db="UniProtKB">
        <authorList>
            <consortium name="Ensembl"/>
        </authorList>
    </citation>
    <scope>IDENTIFICATION</scope>
</reference>
<dbReference type="Proteomes" id="UP000472240">
    <property type="component" value="Chromosome 17"/>
</dbReference>
<organism evidence="15 16">
    <name type="scientific">Rhinolophus ferrumequinum</name>
    <name type="common">Greater horseshoe bat</name>
    <dbReference type="NCBI Taxonomy" id="59479"/>
    <lineage>
        <taxon>Eukaryota</taxon>
        <taxon>Metazoa</taxon>
        <taxon>Chordata</taxon>
        <taxon>Craniata</taxon>
        <taxon>Vertebrata</taxon>
        <taxon>Euteleostomi</taxon>
        <taxon>Mammalia</taxon>
        <taxon>Eutheria</taxon>
        <taxon>Laurasiatheria</taxon>
        <taxon>Chiroptera</taxon>
        <taxon>Yinpterochiroptera</taxon>
        <taxon>Rhinolophoidea</taxon>
        <taxon>Rhinolophidae</taxon>
        <taxon>Rhinolophinae</taxon>
        <taxon>Rhinolophus</taxon>
    </lineage>
</organism>
<protein>
    <recommendedName>
        <fullName evidence="9">EGF domain-specific O-linked N-acetylglucosamine transferase</fullName>
        <ecNumber evidence="2">2.4.1.255</ecNumber>
    </recommendedName>
    <alternativeName>
        <fullName evidence="10">Extracellular O-linked N-acetylglucosamine transferase</fullName>
    </alternativeName>
</protein>
<evidence type="ECO:0000256" key="8">
    <source>
        <dbReference type="ARBA" id="ARBA00037761"/>
    </source>
</evidence>
<reference evidence="15 16" key="1">
    <citation type="journal article" date="2015" name="Annu Rev Anim Biosci">
        <title>The Genome 10K Project: a way forward.</title>
        <authorList>
            <person name="Koepfli K.P."/>
            <person name="Paten B."/>
            <person name="O'Brien S.J."/>
            <person name="Koepfli K.P."/>
            <person name="Paten B."/>
            <person name="Antunes A."/>
            <person name="Belov K."/>
            <person name="Bustamante C."/>
            <person name="Castoe T.A."/>
            <person name="Clawson H."/>
            <person name="Crawford A.J."/>
            <person name="Diekhans M."/>
            <person name="Distel D."/>
            <person name="Durbin R."/>
            <person name="Earl D."/>
            <person name="Fujita M.K."/>
            <person name="Gamble T."/>
            <person name="Georges A."/>
            <person name="Gemmell N."/>
            <person name="Gilbert M.T."/>
            <person name="Graves J.M."/>
            <person name="Green R.E."/>
            <person name="Hickey G."/>
            <person name="Jarvis E.D."/>
            <person name="Johnson W."/>
            <person name="Komissarov A."/>
            <person name="Korf I."/>
            <person name="Kuhn R."/>
            <person name="Larkin D.M."/>
            <person name="Lewin H."/>
            <person name="Lopez J.V."/>
            <person name="Ma J."/>
            <person name="Marques-Bonet T."/>
            <person name="Miller W."/>
            <person name="Murphy R."/>
            <person name="Pevzner P."/>
            <person name="Shapiro B."/>
            <person name="Steiner C."/>
            <person name="Tamazian G."/>
            <person name="Venkatesh B."/>
            <person name="Wang J."/>
            <person name="Wayne R."/>
            <person name="Wiley E."/>
            <person name="Yang H."/>
            <person name="Zhang G."/>
            <person name="Haussler D."/>
            <person name="Ryder O."/>
            <person name="O'Brien S.J."/>
        </authorList>
    </citation>
    <scope>NUCLEOTIDE SEQUENCE</scope>
</reference>
<feature type="chain" id="PRO_5025621371" description="EGF domain-specific O-linked N-acetylglucosamine transferase" evidence="13">
    <location>
        <begin position="17"/>
        <end position="445"/>
    </location>
</feature>
<evidence type="ECO:0000256" key="11">
    <source>
        <dbReference type="ARBA" id="ARBA00048317"/>
    </source>
</evidence>